<gene>
    <name evidence="4" type="ORF">HZH68_008641</name>
</gene>
<comment type="caution">
    <text evidence="4">The sequence shown here is derived from an EMBL/GenBank/DDBJ whole genome shotgun (WGS) entry which is preliminary data.</text>
</comment>
<dbReference type="Pfam" id="PF16094">
    <property type="entry name" value="PAC1"/>
    <property type="match status" value="1"/>
</dbReference>
<dbReference type="EMBL" id="JACSDZ010000008">
    <property type="protein sequence ID" value="KAF7397419.1"/>
    <property type="molecule type" value="Genomic_DNA"/>
</dbReference>
<evidence type="ECO:0000256" key="2">
    <source>
        <dbReference type="ARBA" id="ARBA00019180"/>
    </source>
</evidence>
<dbReference type="Proteomes" id="UP000617340">
    <property type="component" value="Unassembled WGS sequence"/>
</dbReference>
<evidence type="ECO:0000313" key="5">
    <source>
        <dbReference type="Proteomes" id="UP000617340"/>
    </source>
</evidence>
<dbReference type="InterPro" id="IPR016565">
    <property type="entry name" value="Proteasome_assmbl_chp_1"/>
</dbReference>
<dbReference type="AlphaFoldDB" id="A0A834JZ75"/>
<organism evidence="4 5">
    <name type="scientific">Vespula germanica</name>
    <name type="common">German yellow jacket</name>
    <name type="synonym">Paravespula germanica</name>
    <dbReference type="NCBI Taxonomy" id="30212"/>
    <lineage>
        <taxon>Eukaryota</taxon>
        <taxon>Metazoa</taxon>
        <taxon>Ecdysozoa</taxon>
        <taxon>Arthropoda</taxon>
        <taxon>Hexapoda</taxon>
        <taxon>Insecta</taxon>
        <taxon>Pterygota</taxon>
        <taxon>Neoptera</taxon>
        <taxon>Endopterygota</taxon>
        <taxon>Hymenoptera</taxon>
        <taxon>Apocrita</taxon>
        <taxon>Aculeata</taxon>
        <taxon>Vespoidea</taxon>
        <taxon>Vespidae</taxon>
        <taxon>Vespinae</taxon>
        <taxon>Vespula</taxon>
    </lineage>
</organism>
<proteinExistence type="inferred from homology"/>
<evidence type="ECO:0000256" key="3">
    <source>
        <dbReference type="ARBA" id="ARBA00023186"/>
    </source>
</evidence>
<name>A0A834JZ75_VESGE</name>
<dbReference type="GO" id="GO:0005783">
    <property type="term" value="C:endoplasmic reticulum"/>
    <property type="evidence" value="ECO:0007669"/>
    <property type="project" value="InterPro"/>
</dbReference>
<sequence length="241" mass="27713">MATYFGEVVFPSSRAFWDENEGEELTDELQAELQININWLKDKPTSMKKFILVEGEIIIDFLKEGLCHDAEEICIIQDKCNKELATIYQVNKDLYICIIPRNFDTKFAGEFVIKISEILSISKSIYLITWRHISQYKSGNIPNIPSFLRCLYTKDAKDLCKSHKEILEKPNIIYGVAAGILSFAQMMEYQSVLYVLYTDSFVLDSIAAEPLIEVFAEISNQDLHNVTFVGKNFFNKGNLYI</sequence>
<evidence type="ECO:0000313" key="4">
    <source>
        <dbReference type="EMBL" id="KAF7397419.1"/>
    </source>
</evidence>
<dbReference type="GO" id="GO:0080129">
    <property type="term" value="P:proteasome core complex assembly"/>
    <property type="evidence" value="ECO:0007669"/>
    <property type="project" value="TreeGrafter"/>
</dbReference>
<accession>A0A834JZ75</accession>
<keyword evidence="5" id="KW-1185">Reference proteome</keyword>
<comment type="similarity">
    <text evidence="1">Belongs to the PSMG1 family.</text>
</comment>
<protein>
    <recommendedName>
        <fullName evidence="2">Proteasome assembly chaperone 1</fullName>
    </recommendedName>
</protein>
<dbReference type="PANTHER" id="PTHR15069">
    <property type="entry name" value="PROTEASOME ASSEMBLY CHAPERONE 1"/>
    <property type="match status" value="1"/>
</dbReference>
<reference evidence="4" key="1">
    <citation type="journal article" date="2020" name="G3 (Bethesda)">
        <title>High-Quality Assemblies for Three Invasive Social Wasps from the &lt;i&gt;Vespula&lt;/i&gt; Genus.</title>
        <authorList>
            <person name="Harrop T.W.R."/>
            <person name="Guhlin J."/>
            <person name="McLaughlin G.M."/>
            <person name="Permina E."/>
            <person name="Stockwell P."/>
            <person name="Gilligan J."/>
            <person name="Le Lec M.F."/>
            <person name="Gruber M.A.M."/>
            <person name="Quinn O."/>
            <person name="Lovegrove M."/>
            <person name="Duncan E.J."/>
            <person name="Remnant E.J."/>
            <person name="Van Eeckhoven J."/>
            <person name="Graham B."/>
            <person name="Knapp R.A."/>
            <person name="Langford K.W."/>
            <person name="Kronenberg Z."/>
            <person name="Press M.O."/>
            <person name="Eacker S.M."/>
            <person name="Wilson-Rankin E.E."/>
            <person name="Purcell J."/>
            <person name="Lester P.J."/>
            <person name="Dearden P.K."/>
        </authorList>
    </citation>
    <scope>NUCLEOTIDE SEQUENCE</scope>
    <source>
        <strain evidence="4">Linc-1</strain>
    </source>
</reference>
<dbReference type="GO" id="GO:0070628">
    <property type="term" value="F:proteasome binding"/>
    <property type="evidence" value="ECO:0007669"/>
    <property type="project" value="TreeGrafter"/>
</dbReference>
<evidence type="ECO:0000256" key="1">
    <source>
        <dbReference type="ARBA" id="ARBA00005261"/>
    </source>
</evidence>
<keyword evidence="3" id="KW-0143">Chaperone</keyword>
<dbReference type="PANTHER" id="PTHR15069:SF1">
    <property type="entry name" value="PROTEASOME ASSEMBLY CHAPERONE 1"/>
    <property type="match status" value="1"/>
</dbReference>